<evidence type="ECO:0000313" key="1">
    <source>
        <dbReference type="EMBL" id="MEM5947074.1"/>
    </source>
</evidence>
<reference evidence="1 2" key="1">
    <citation type="submission" date="2024-03" db="EMBL/GenBank/DDBJ databases">
        <title>Ignisphaera cupida sp. nov., a hyperthermophilic hydrolytic archaeon from a hot spring of Kamchatka, and proposal of Ignisphaeraceae fam. nov.</title>
        <authorList>
            <person name="Podosokorskaya O.A."/>
            <person name="Elcheninov A.G."/>
            <person name="Maltseva A.I."/>
            <person name="Zayulina K.S."/>
            <person name="Novikov A."/>
            <person name="Merkel A.Y."/>
        </authorList>
    </citation>
    <scope>NUCLEOTIDE SEQUENCE [LARGE SCALE GENOMIC DNA]</scope>
    <source>
        <strain evidence="1 2">38H-sp</strain>
    </source>
</reference>
<organism evidence="1 2">
    <name type="scientific">Rarispira pelagica</name>
    <dbReference type="NCBI Taxonomy" id="3141764"/>
    <lineage>
        <taxon>Bacteria</taxon>
        <taxon>Pseudomonadati</taxon>
        <taxon>Spirochaetota</taxon>
        <taxon>Spirochaetia</taxon>
        <taxon>Winmispirales</taxon>
        <taxon>Winmispiraceae</taxon>
        <taxon>Rarispira</taxon>
    </lineage>
</organism>
<comment type="caution">
    <text evidence="1">The sequence shown here is derived from an EMBL/GenBank/DDBJ whole genome shotgun (WGS) entry which is preliminary data.</text>
</comment>
<name>A0ABU9U8S8_9SPIR</name>
<dbReference type="EMBL" id="JBCHKQ010000001">
    <property type="protein sequence ID" value="MEM5947074.1"/>
    <property type="molecule type" value="Genomic_DNA"/>
</dbReference>
<sequence length="136" mass="15249">MDIVILIMLASFLSVAILMSIIKAKDILKNKKNRVTRSGNSFSRCPVCRSPLAQGERVKSQVFSGGKSSNQMGIIESIAHIQGCPHCYPVPREERSCPVCKQSILPTDYLIGRMFDNKKTGKKHLRILGCNRCRER</sequence>
<protein>
    <submittedName>
        <fullName evidence="1">Uncharacterized protein</fullName>
    </submittedName>
</protein>
<accession>A0ABU9U8S8</accession>
<proteinExistence type="predicted"/>
<gene>
    <name evidence="1" type="ORF">WKV44_00795</name>
</gene>
<evidence type="ECO:0000313" key="2">
    <source>
        <dbReference type="Proteomes" id="UP001466331"/>
    </source>
</evidence>
<dbReference type="RefSeq" id="WP_420068527.1">
    <property type="nucleotide sequence ID" value="NZ_JBCHKQ010000001.1"/>
</dbReference>
<dbReference type="Proteomes" id="UP001466331">
    <property type="component" value="Unassembled WGS sequence"/>
</dbReference>
<keyword evidence="2" id="KW-1185">Reference proteome</keyword>